<feature type="transmembrane region" description="Helical" evidence="7">
    <location>
        <begin position="144"/>
        <end position="163"/>
    </location>
</feature>
<dbReference type="EMBL" id="JABAIV010000001">
    <property type="protein sequence ID" value="NNG21998.1"/>
    <property type="molecule type" value="Genomic_DNA"/>
</dbReference>
<dbReference type="PANTHER" id="PTHR23511:SF34">
    <property type="entry name" value="SYNAPTIC VESICLE GLYCOPROTEIN 2"/>
    <property type="match status" value="1"/>
</dbReference>
<evidence type="ECO:0000256" key="1">
    <source>
        <dbReference type="ARBA" id="ARBA00004141"/>
    </source>
</evidence>
<evidence type="ECO:0000256" key="6">
    <source>
        <dbReference type="ARBA" id="ARBA00023136"/>
    </source>
</evidence>
<sequence>MGSTLAAVFASPPYATAPDRLSLLLAAVYVGAAIGAPLSGWLADRSGRRRMLIALMLFMAVTSVGAAASRDVGELSAWRALSGLALGAYPPLMVAYLTDLLPAAHRGRMLFLTVAISSLGPLLGTFMVRALVPLQPYGIEAWRWGFIAGALACAAVGVLFNRLPESPRWLAVRGRDAEAWEQCERLAAAPPVLSAAVPERQSAGAPGAGDGTLAAWRRWLLVAALFFLSPWSAIAFPLLTGAILAQRGFRLTDTLFYIGLSTLGALVGNLLGSFVIDRTGRRLALATCGIATCLLGYLFIAASSPVLLALGSFGFLMFSMISVSVLTLYA</sequence>
<feature type="transmembrane region" description="Helical" evidence="7">
    <location>
        <begin position="110"/>
        <end position="132"/>
    </location>
</feature>
<evidence type="ECO:0000256" key="5">
    <source>
        <dbReference type="ARBA" id="ARBA00022989"/>
    </source>
</evidence>
<dbReference type="InterPro" id="IPR036259">
    <property type="entry name" value="MFS_trans_sf"/>
</dbReference>
<keyword evidence="5 7" id="KW-1133">Transmembrane helix</keyword>
<comment type="subcellular location">
    <subcellularLocation>
        <location evidence="1">Membrane</location>
        <topology evidence="1">Multi-pass membrane protein</topology>
    </subcellularLocation>
</comment>
<keyword evidence="6 7" id="KW-0472">Membrane</keyword>
<reference evidence="9 10" key="1">
    <citation type="submission" date="2020-04" db="EMBL/GenBank/DDBJ databases">
        <title>Massilia sp. nov., a cold adapted bacteria isolated from Arctic soil.</title>
        <authorList>
            <person name="Son J."/>
            <person name="Ka J.-O."/>
        </authorList>
    </citation>
    <scope>NUCLEOTIDE SEQUENCE [LARGE SCALE GENOMIC DNA]</scope>
    <source>
        <strain evidence="9 10">ML15P13</strain>
    </source>
</reference>
<organism evidence="9 10">
    <name type="scientific">Telluria aromaticivorans</name>
    <dbReference type="NCBI Taxonomy" id="2725995"/>
    <lineage>
        <taxon>Bacteria</taxon>
        <taxon>Pseudomonadati</taxon>
        <taxon>Pseudomonadota</taxon>
        <taxon>Betaproteobacteria</taxon>
        <taxon>Burkholderiales</taxon>
        <taxon>Oxalobacteraceae</taxon>
        <taxon>Telluria group</taxon>
        <taxon>Telluria</taxon>
    </lineage>
</organism>
<dbReference type="GO" id="GO:0022857">
    <property type="term" value="F:transmembrane transporter activity"/>
    <property type="evidence" value="ECO:0007669"/>
    <property type="project" value="InterPro"/>
</dbReference>
<dbReference type="InterPro" id="IPR011701">
    <property type="entry name" value="MFS"/>
</dbReference>
<evidence type="ECO:0000256" key="2">
    <source>
        <dbReference type="ARBA" id="ARBA00010992"/>
    </source>
</evidence>
<dbReference type="Proteomes" id="UP000533905">
    <property type="component" value="Unassembled WGS sequence"/>
</dbReference>
<dbReference type="PANTHER" id="PTHR23511">
    <property type="entry name" value="SYNAPTIC VESICLE GLYCOPROTEIN 2"/>
    <property type="match status" value="1"/>
</dbReference>
<protein>
    <submittedName>
        <fullName evidence="9">Sugar porter family MFS transporter</fullName>
    </submittedName>
</protein>
<dbReference type="GO" id="GO:0016020">
    <property type="term" value="C:membrane"/>
    <property type="evidence" value="ECO:0007669"/>
    <property type="project" value="UniProtKB-SubCell"/>
</dbReference>
<proteinExistence type="inferred from homology"/>
<evidence type="ECO:0000256" key="4">
    <source>
        <dbReference type="ARBA" id="ARBA00022692"/>
    </source>
</evidence>
<dbReference type="RefSeq" id="WP_171080973.1">
    <property type="nucleotide sequence ID" value="NZ_JABAIV010000001.1"/>
</dbReference>
<gene>
    <name evidence="9" type="ORF">HGB41_03115</name>
</gene>
<evidence type="ECO:0000313" key="10">
    <source>
        <dbReference type="Proteomes" id="UP000533905"/>
    </source>
</evidence>
<feature type="transmembrane region" description="Helical" evidence="7">
    <location>
        <begin position="219"/>
        <end position="243"/>
    </location>
</feature>
<name>A0A7Y2JWH2_9BURK</name>
<dbReference type="Pfam" id="PF07690">
    <property type="entry name" value="MFS_1"/>
    <property type="match status" value="1"/>
</dbReference>
<feature type="transmembrane region" description="Helical" evidence="7">
    <location>
        <begin position="80"/>
        <end position="98"/>
    </location>
</feature>
<feature type="transmembrane region" description="Helical" evidence="7">
    <location>
        <begin position="283"/>
        <end position="300"/>
    </location>
</feature>
<feature type="transmembrane region" description="Helical" evidence="7">
    <location>
        <begin position="21"/>
        <end position="43"/>
    </location>
</feature>
<keyword evidence="10" id="KW-1185">Reference proteome</keyword>
<feature type="domain" description="Major facilitator superfamily (MFS) profile" evidence="8">
    <location>
        <begin position="1"/>
        <end position="330"/>
    </location>
</feature>
<keyword evidence="4 7" id="KW-0812">Transmembrane</keyword>
<evidence type="ECO:0000259" key="8">
    <source>
        <dbReference type="PROSITE" id="PS50850"/>
    </source>
</evidence>
<evidence type="ECO:0000256" key="7">
    <source>
        <dbReference type="SAM" id="Phobius"/>
    </source>
</evidence>
<dbReference type="Gene3D" id="1.20.1250.20">
    <property type="entry name" value="MFS general substrate transporter like domains"/>
    <property type="match status" value="1"/>
</dbReference>
<feature type="transmembrane region" description="Helical" evidence="7">
    <location>
        <begin position="50"/>
        <end position="68"/>
    </location>
</feature>
<accession>A0A7Y2JWH2</accession>
<dbReference type="PROSITE" id="PS50850">
    <property type="entry name" value="MFS"/>
    <property type="match status" value="1"/>
</dbReference>
<evidence type="ECO:0000256" key="3">
    <source>
        <dbReference type="ARBA" id="ARBA00022448"/>
    </source>
</evidence>
<keyword evidence="3" id="KW-0813">Transport</keyword>
<comment type="caution">
    <text evidence="9">The sequence shown here is derived from an EMBL/GenBank/DDBJ whole genome shotgun (WGS) entry which is preliminary data.</text>
</comment>
<dbReference type="AlphaFoldDB" id="A0A7Y2JWH2"/>
<feature type="transmembrane region" description="Helical" evidence="7">
    <location>
        <begin position="306"/>
        <end position="329"/>
    </location>
</feature>
<comment type="similarity">
    <text evidence="2">Belongs to the major facilitator superfamily. Sugar transporter (TC 2.A.1.1) family.</text>
</comment>
<dbReference type="SUPFAM" id="SSF103473">
    <property type="entry name" value="MFS general substrate transporter"/>
    <property type="match status" value="1"/>
</dbReference>
<dbReference type="InterPro" id="IPR020846">
    <property type="entry name" value="MFS_dom"/>
</dbReference>
<feature type="transmembrane region" description="Helical" evidence="7">
    <location>
        <begin position="255"/>
        <end position="276"/>
    </location>
</feature>
<evidence type="ECO:0000313" key="9">
    <source>
        <dbReference type="EMBL" id="NNG21998.1"/>
    </source>
</evidence>